<keyword evidence="3" id="KW-0238">DNA-binding</keyword>
<dbReference type="CDD" id="cd05466">
    <property type="entry name" value="PBP2_LTTR_substrate"/>
    <property type="match status" value="1"/>
</dbReference>
<dbReference type="InterPro" id="IPR036390">
    <property type="entry name" value="WH_DNA-bd_sf"/>
</dbReference>
<dbReference type="SUPFAM" id="SSF46785">
    <property type="entry name" value="Winged helix' DNA-binding domain"/>
    <property type="match status" value="1"/>
</dbReference>
<comment type="caution">
    <text evidence="6">The sequence shown here is derived from an EMBL/GenBank/DDBJ whole genome shotgun (WGS) entry which is preliminary data.</text>
</comment>
<name>A0A0W0W0X9_9GAMM</name>
<sequence length="290" mass="33604">MTNNELKSFLMVYEYRSYSIAAKRLFVSQSAISKRIGNLEHEMGAKLFEIRGNLLFPTHEAKLLVPYARQLINTLNNAVADLMNPDFSKIEILLGTTLYPSVGFIPFFMEFLTKAKTGYPHLRIKQIAKQDLYTFLLNGFIDVAMTTEDMEIESSIKCTVIDEEDIFIVISPQHILAKEKEVSLKDLANFPCVLTPPGFSIRDRLERRFSKLELPFLLEHELYSFEALKKLVRLGIGWSALPKQYFDDELIRLNVSDFSEKIKLSWYCHKERFDSKIIQYTASLFKQFIA</sequence>
<dbReference type="PRINTS" id="PR00039">
    <property type="entry name" value="HTHLYSR"/>
</dbReference>
<dbReference type="PANTHER" id="PTHR30126">
    <property type="entry name" value="HTH-TYPE TRANSCRIPTIONAL REGULATOR"/>
    <property type="match status" value="1"/>
</dbReference>
<dbReference type="RefSeq" id="WP_058452544.1">
    <property type="nucleotide sequence ID" value="NZ_CAAAIB010000004.1"/>
</dbReference>
<keyword evidence="7" id="KW-1185">Reference proteome</keyword>
<keyword evidence="2" id="KW-0805">Transcription regulation</keyword>
<dbReference type="InterPro" id="IPR036388">
    <property type="entry name" value="WH-like_DNA-bd_sf"/>
</dbReference>
<dbReference type="GO" id="GO:0003700">
    <property type="term" value="F:DNA-binding transcription factor activity"/>
    <property type="evidence" value="ECO:0007669"/>
    <property type="project" value="InterPro"/>
</dbReference>
<dbReference type="SUPFAM" id="SSF53850">
    <property type="entry name" value="Periplasmic binding protein-like II"/>
    <property type="match status" value="1"/>
</dbReference>
<keyword evidence="4" id="KW-0804">Transcription</keyword>
<gene>
    <name evidence="6" type="ORF">Lmac_1799</name>
</gene>
<dbReference type="Pfam" id="PF00126">
    <property type="entry name" value="HTH_1"/>
    <property type="match status" value="1"/>
</dbReference>
<evidence type="ECO:0000256" key="2">
    <source>
        <dbReference type="ARBA" id="ARBA00023015"/>
    </source>
</evidence>
<dbReference type="PANTHER" id="PTHR30126:SF81">
    <property type="entry name" value="HTH-TYPE TRANSCRIPTIONAL REGULATOR ILVY"/>
    <property type="match status" value="1"/>
</dbReference>
<reference evidence="6 7" key="1">
    <citation type="submission" date="2015-11" db="EMBL/GenBank/DDBJ databases">
        <title>Genomic analysis of 38 Legionella species identifies large and diverse effector repertoires.</title>
        <authorList>
            <person name="Burstein D."/>
            <person name="Amaro F."/>
            <person name="Zusman T."/>
            <person name="Lifshitz Z."/>
            <person name="Cohen O."/>
            <person name="Gilbert J.A."/>
            <person name="Pupko T."/>
            <person name="Shuman H.A."/>
            <person name="Segal G."/>
        </authorList>
    </citation>
    <scope>NUCLEOTIDE SEQUENCE [LARGE SCALE GENOMIC DNA]</scope>
    <source>
        <strain evidence="6 7">PX-1-G2-E2</strain>
    </source>
</reference>
<accession>A0A0W0W0X9</accession>
<dbReference type="EMBL" id="LNYL01000042">
    <property type="protein sequence ID" value="KTD26028.1"/>
    <property type="molecule type" value="Genomic_DNA"/>
</dbReference>
<dbReference type="Pfam" id="PF03466">
    <property type="entry name" value="LysR_substrate"/>
    <property type="match status" value="1"/>
</dbReference>
<protein>
    <submittedName>
        <fullName evidence="6">LysR family transcriptional regulator</fullName>
    </submittedName>
</protein>
<dbReference type="PATRIC" id="fig|466.6.peg.1891"/>
<dbReference type="OrthoDB" id="9803735at2"/>
<proteinExistence type="inferred from homology"/>
<feature type="domain" description="HTH lysR-type" evidence="5">
    <location>
        <begin position="1"/>
        <end position="58"/>
    </location>
</feature>
<dbReference type="PROSITE" id="PS50931">
    <property type="entry name" value="HTH_LYSR"/>
    <property type="match status" value="1"/>
</dbReference>
<dbReference type="InterPro" id="IPR000847">
    <property type="entry name" value="LysR_HTH_N"/>
</dbReference>
<dbReference type="Proteomes" id="UP000054908">
    <property type="component" value="Unassembled WGS sequence"/>
</dbReference>
<organism evidence="6 7">
    <name type="scientific">Legionella maceachernii</name>
    <dbReference type="NCBI Taxonomy" id="466"/>
    <lineage>
        <taxon>Bacteria</taxon>
        <taxon>Pseudomonadati</taxon>
        <taxon>Pseudomonadota</taxon>
        <taxon>Gammaproteobacteria</taxon>
        <taxon>Legionellales</taxon>
        <taxon>Legionellaceae</taxon>
        <taxon>Legionella</taxon>
    </lineage>
</organism>
<comment type="similarity">
    <text evidence="1">Belongs to the LysR transcriptional regulatory family.</text>
</comment>
<dbReference type="Gene3D" id="1.10.10.10">
    <property type="entry name" value="Winged helix-like DNA-binding domain superfamily/Winged helix DNA-binding domain"/>
    <property type="match status" value="1"/>
</dbReference>
<evidence type="ECO:0000256" key="4">
    <source>
        <dbReference type="ARBA" id="ARBA00023163"/>
    </source>
</evidence>
<evidence type="ECO:0000313" key="7">
    <source>
        <dbReference type="Proteomes" id="UP000054908"/>
    </source>
</evidence>
<dbReference type="AlphaFoldDB" id="A0A0W0W0X9"/>
<evidence type="ECO:0000256" key="1">
    <source>
        <dbReference type="ARBA" id="ARBA00009437"/>
    </source>
</evidence>
<evidence type="ECO:0000313" key="6">
    <source>
        <dbReference type="EMBL" id="KTD26028.1"/>
    </source>
</evidence>
<dbReference type="Gene3D" id="3.40.190.290">
    <property type="match status" value="1"/>
</dbReference>
<dbReference type="GO" id="GO:0000976">
    <property type="term" value="F:transcription cis-regulatory region binding"/>
    <property type="evidence" value="ECO:0007669"/>
    <property type="project" value="TreeGrafter"/>
</dbReference>
<dbReference type="InterPro" id="IPR005119">
    <property type="entry name" value="LysR_subst-bd"/>
</dbReference>
<evidence type="ECO:0000259" key="5">
    <source>
        <dbReference type="PROSITE" id="PS50931"/>
    </source>
</evidence>
<evidence type="ECO:0000256" key="3">
    <source>
        <dbReference type="ARBA" id="ARBA00023125"/>
    </source>
</evidence>
<dbReference type="STRING" id="466.Lmac_1799"/>